<evidence type="ECO:0000259" key="1">
    <source>
        <dbReference type="PROSITE" id="PS50112"/>
    </source>
</evidence>
<dbReference type="NCBIfam" id="TIGR00254">
    <property type="entry name" value="GGDEF"/>
    <property type="match status" value="1"/>
</dbReference>
<dbReference type="PROSITE" id="PS50113">
    <property type="entry name" value="PAC"/>
    <property type="match status" value="2"/>
</dbReference>
<gene>
    <name evidence="5" type="ORF">SAMN02745975_01820</name>
</gene>
<dbReference type="PROSITE" id="PS50112">
    <property type="entry name" value="PAS"/>
    <property type="match status" value="3"/>
</dbReference>
<evidence type="ECO:0000313" key="6">
    <source>
        <dbReference type="Proteomes" id="UP000184536"/>
    </source>
</evidence>
<feature type="domain" description="PAS" evidence="1">
    <location>
        <begin position="249"/>
        <end position="295"/>
    </location>
</feature>
<dbReference type="SUPFAM" id="SSF141868">
    <property type="entry name" value="EAL domain-like"/>
    <property type="match status" value="1"/>
</dbReference>
<dbReference type="CDD" id="cd01949">
    <property type="entry name" value="GGDEF"/>
    <property type="match status" value="1"/>
</dbReference>
<dbReference type="Proteomes" id="UP000184536">
    <property type="component" value="Unassembled WGS sequence"/>
</dbReference>
<dbReference type="AlphaFoldDB" id="A0A1M6IEV2"/>
<dbReference type="SMART" id="SM00091">
    <property type="entry name" value="PAS"/>
    <property type="match status" value="3"/>
</dbReference>
<dbReference type="InterPro" id="IPR012226">
    <property type="entry name" value="Diguanyl_cyclase/Pdiesterase"/>
</dbReference>
<accession>A0A1M6IEV2</accession>
<dbReference type="PROSITE" id="PS50887">
    <property type="entry name" value="GGDEF"/>
    <property type="match status" value="1"/>
</dbReference>
<dbReference type="NCBIfam" id="TIGR00229">
    <property type="entry name" value="sensory_box"/>
    <property type="match status" value="3"/>
</dbReference>
<protein>
    <submittedName>
        <fullName evidence="5">PAS domain S-box-containing protein/diguanylate cyclase (GGDEF) domain-containing protein</fullName>
    </submittedName>
</protein>
<name>A0A1M6IEV2_9FIRM</name>
<feature type="domain" description="EAL" evidence="3">
    <location>
        <begin position="548"/>
        <end position="802"/>
    </location>
</feature>
<dbReference type="InterPro" id="IPR013655">
    <property type="entry name" value="PAS_fold_3"/>
</dbReference>
<dbReference type="InterPro" id="IPR035919">
    <property type="entry name" value="EAL_sf"/>
</dbReference>
<dbReference type="CDD" id="cd01948">
    <property type="entry name" value="EAL"/>
    <property type="match status" value="1"/>
</dbReference>
<dbReference type="InterPro" id="IPR013767">
    <property type="entry name" value="PAS_fold"/>
</dbReference>
<feature type="domain" description="PAS" evidence="1">
    <location>
        <begin position="36"/>
        <end position="74"/>
    </location>
</feature>
<dbReference type="InterPro" id="IPR001610">
    <property type="entry name" value="PAC"/>
</dbReference>
<dbReference type="Pfam" id="PF08447">
    <property type="entry name" value="PAS_3"/>
    <property type="match status" value="1"/>
</dbReference>
<dbReference type="Pfam" id="PF00990">
    <property type="entry name" value="GGDEF"/>
    <property type="match status" value="1"/>
</dbReference>
<dbReference type="EMBL" id="FQZV01000021">
    <property type="protein sequence ID" value="SHJ32972.1"/>
    <property type="molecule type" value="Genomic_DNA"/>
</dbReference>
<evidence type="ECO:0000313" key="5">
    <source>
        <dbReference type="EMBL" id="SHJ32972.1"/>
    </source>
</evidence>
<dbReference type="InterPro" id="IPR001633">
    <property type="entry name" value="EAL_dom"/>
</dbReference>
<dbReference type="Pfam" id="PF00989">
    <property type="entry name" value="PAS"/>
    <property type="match status" value="1"/>
</dbReference>
<feature type="domain" description="PAC" evidence="2">
    <location>
        <begin position="77"/>
        <end position="128"/>
    </location>
</feature>
<organism evidence="5 6">
    <name type="scientific">Geosporobacter subterraneus DSM 17957</name>
    <dbReference type="NCBI Taxonomy" id="1121919"/>
    <lineage>
        <taxon>Bacteria</taxon>
        <taxon>Bacillati</taxon>
        <taxon>Bacillota</taxon>
        <taxon>Clostridia</taxon>
        <taxon>Peptostreptococcales</taxon>
        <taxon>Thermotaleaceae</taxon>
        <taxon>Geosporobacter</taxon>
    </lineage>
</organism>
<dbReference type="PROSITE" id="PS50883">
    <property type="entry name" value="EAL"/>
    <property type="match status" value="1"/>
</dbReference>
<dbReference type="InterPro" id="IPR000014">
    <property type="entry name" value="PAS"/>
</dbReference>
<dbReference type="InterPro" id="IPR043128">
    <property type="entry name" value="Rev_trsase/Diguanyl_cyclase"/>
</dbReference>
<dbReference type="Gene3D" id="3.20.20.450">
    <property type="entry name" value="EAL domain"/>
    <property type="match status" value="1"/>
</dbReference>
<dbReference type="SMART" id="SM00052">
    <property type="entry name" value="EAL"/>
    <property type="match status" value="1"/>
</dbReference>
<dbReference type="SUPFAM" id="SSF55073">
    <property type="entry name" value="Nucleotide cyclase"/>
    <property type="match status" value="1"/>
</dbReference>
<feature type="domain" description="PAS" evidence="1">
    <location>
        <begin position="149"/>
        <end position="198"/>
    </location>
</feature>
<dbReference type="PIRSF" id="PIRSF005925">
    <property type="entry name" value="Dos"/>
    <property type="match status" value="1"/>
</dbReference>
<dbReference type="InterPro" id="IPR029787">
    <property type="entry name" value="Nucleotide_cyclase"/>
</dbReference>
<feature type="domain" description="PAC" evidence="2">
    <location>
        <begin position="322"/>
        <end position="374"/>
    </location>
</feature>
<dbReference type="SMART" id="SM00086">
    <property type="entry name" value="PAC"/>
    <property type="match status" value="3"/>
</dbReference>
<dbReference type="SMART" id="SM00267">
    <property type="entry name" value="GGDEF"/>
    <property type="match status" value="1"/>
</dbReference>
<reference evidence="6" key="1">
    <citation type="submission" date="2016-11" db="EMBL/GenBank/DDBJ databases">
        <authorList>
            <person name="Varghese N."/>
            <person name="Submissions S."/>
        </authorList>
    </citation>
    <scope>NUCLEOTIDE SEQUENCE [LARGE SCALE GENOMIC DNA]</scope>
    <source>
        <strain evidence="6">DSM 17957</strain>
    </source>
</reference>
<dbReference type="Pfam" id="PF13426">
    <property type="entry name" value="PAS_9"/>
    <property type="match status" value="1"/>
</dbReference>
<dbReference type="InterPro" id="IPR000700">
    <property type="entry name" value="PAS-assoc_C"/>
</dbReference>
<feature type="domain" description="GGDEF" evidence="4">
    <location>
        <begin position="406"/>
        <end position="539"/>
    </location>
</feature>
<dbReference type="InterPro" id="IPR000160">
    <property type="entry name" value="GGDEF_dom"/>
</dbReference>
<dbReference type="OrthoDB" id="9762141at2"/>
<keyword evidence="6" id="KW-1185">Reference proteome</keyword>
<dbReference type="PANTHER" id="PTHR44757">
    <property type="entry name" value="DIGUANYLATE CYCLASE DGCP"/>
    <property type="match status" value="1"/>
</dbReference>
<dbReference type="RefSeq" id="WP_110940972.1">
    <property type="nucleotide sequence ID" value="NZ_FQZV01000021.1"/>
</dbReference>
<dbReference type="InterPro" id="IPR035965">
    <property type="entry name" value="PAS-like_dom_sf"/>
</dbReference>
<dbReference type="Gene3D" id="3.30.70.270">
    <property type="match status" value="1"/>
</dbReference>
<evidence type="ECO:0000259" key="4">
    <source>
        <dbReference type="PROSITE" id="PS50887"/>
    </source>
</evidence>
<dbReference type="GO" id="GO:0006355">
    <property type="term" value="P:regulation of DNA-templated transcription"/>
    <property type="evidence" value="ECO:0007669"/>
    <property type="project" value="InterPro"/>
</dbReference>
<sequence>MGERIGDLDKGPITVLKWRSGETMAISYVSPNIIQYGYTAEDLVQEKIRFSSIVHPDDFESVQKNRLQFMLSDQTYLQQEYRIQTASGQVRWVHSLSVIREKNNSVYYWEEYLVDITERTNMESPVKETEEMYRSIVEGTFVGIYIIQNGLFAYVNGQMAEIFGYKQEEMLFKAVREIVLPEDYELVAENIRRRIEGEIESIQYQFRGVKKDKTVIYIKVLGSKILYKGSPAVIGTLIDITESKRNDEQLRMAAKVFESTIEGVVVTDVEGKIQWVNPAFSKITGYSKEEALGKNPRILKSERHDDEFYRDMWRDIKITGQWQGEIWNRRKNGETYPEWLTISAIRDEEGKTVQYVSVFNDITERFQREERIKYQAYHDALTGLPNRSLLRDRLSMALTHAHRSGKMIAIMMLDLDRFKRINDTLGHPVGDTLLQMVAKRLTNSIRNGDTVSRLGGDEFAIILEDIGSVENVIKVAQKILRRMETPVQIKSHDLHISTSIGISLYPTDGQDADSLLKFADTAMYQAKQEGRNQYRLYTPKMNDKALQRLTMENELRKALEREEFLVYYQPKLDLCSGKVIGAEALVRWQHPRLGFLSPSEFIPLAEETGLIKPIGDFVLWAACKQNKDWQDKGLKGICISVNLSAVQFQQKNLLQKVTHCLTEVGLNPAYLELEITESSAIQNPQMTIKTLKEFKKLGIQLSIDDFGTGYSSLGLLNQLPLDTLKIDKSFIRDITSDKDSQAIVSAIIAMSHNLGIKLVAEGVETKDQMFYLKEHHCDQIQGYLISPPIAAEQFEKFLQPDYHIMTYTWTVG</sequence>
<evidence type="ECO:0000259" key="2">
    <source>
        <dbReference type="PROSITE" id="PS50113"/>
    </source>
</evidence>
<proteinExistence type="predicted"/>
<dbReference type="Gene3D" id="3.30.450.20">
    <property type="entry name" value="PAS domain"/>
    <property type="match status" value="3"/>
</dbReference>
<dbReference type="InterPro" id="IPR052155">
    <property type="entry name" value="Biofilm_reg_signaling"/>
</dbReference>
<dbReference type="FunFam" id="3.20.20.450:FF:000001">
    <property type="entry name" value="Cyclic di-GMP phosphodiesterase yahA"/>
    <property type="match status" value="1"/>
</dbReference>
<dbReference type="Pfam" id="PF00563">
    <property type="entry name" value="EAL"/>
    <property type="match status" value="1"/>
</dbReference>
<dbReference type="CDD" id="cd00130">
    <property type="entry name" value="PAS"/>
    <property type="match status" value="3"/>
</dbReference>
<dbReference type="PANTHER" id="PTHR44757:SF2">
    <property type="entry name" value="BIOFILM ARCHITECTURE MAINTENANCE PROTEIN MBAA"/>
    <property type="match status" value="1"/>
</dbReference>
<dbReference type="STRING" id="1121919.SAMN02745975_01820"/>
<dbReference type="SUPFAM" id="SSF55785">
    <property type="entry name" value="PYP-like sensor domain (PAS domain)"/>
    <property type="match status" value="3"/>
</dbReference>
<dbReference type="FunFam" id="3.30.70.270:FF:000001">
    <property type="entry name" value="Diguanylate cyclase domain protein"/>
    <property type="match status" value="1"/>
</dbReference>
<evidence type="ECO:0000259" key="3">
    <source>
        <dbReference type="PROSITE" id="PS50883"/>
    </source>
</evidence>